<organism evidence="2 4">
    <name type="scientific">Acinetobacter radioresistens</name>
    <dbReference type="NCBI Taxonomy" id="40216"/>
    <lineage>
        <taxon>Bacteria</taxon>
        <taxon>Pseudomonadati</taxon>
        <taxon>Pseudomonadota</taxon>
        <taxon>Gammaproteobacteria</taxon>
        <taxon>Moraxellales</taxon>
        <taxon>Moraxellaceae</taxon>
        <taxon>Acinetobacter</taxon>
    </lineage>
</organism>
<reference evidence="2 4" key="1">
    <citation type="journal article" date="2018" name="Nat. Biotechnol.">
        <title>A standardized bacterial taxonomy based on genome phylogeny substantially revises the tree of life.</title>
        <authorList>
            <person name="Parks D.H."/>
            <person name="Chuvochina M."/>
            <person name="Waite D.W."/>
            <person name="Rinke C."/>
            <person name="Skarshewski A."/>
            <person name="Chaumeil P.A."/>
            <person name="Hugenholtz P."/>
        </authorList>
    </citation>
    <scope>NUCLEOTIDE SEQUENCE [LARGE SCALE GENOMIC DNA]</scope>
    <source>
        <strain evidence="2">UBA10045</strain>
    </source>
</reference>
<feature type="transmembrane region" description="Helical" evidence="1">
    <location>
        <begin position="108"/>
        <end position="133"/>
    </location>
</feature>
<reference evidence="3 5" key="2">
    <citation type="submission" date="2019-06" db="EMBL/GenBank/DDBJ databases">
        <title>Genome of Acinetobacter radioresistens APH1, a phenol degrading strain.</title>
        <authorList>
            <person name="Liu Y."/>
        </authorList>
    </citation>
    <scope>NUCLEOTIDE SEQUENCE [LARGE SCALE GENOMIC DNA]</scope>
    <source>
        <strain evidence="3 5">APH1</strain>
    </source>
</reference>
<dbReference type="RefSeq" id="WP_005020150.1">
    <property type="nucleotide sequence ID" value="NZ_BKHE01000087.1"/>
</dbReference>
<sequence>MASTIIADTSTVSNERYNTLDGLHFDYPPTEQQIVALAHAHRRNLDAASLDQNVHLGNFCLKQRKHVYDFTRQYEYDDRVRFYSIYNGELLRIADEDDLHPADSERGVGIFAIFVVMAIVAAVLYYTVIRVVFY</sequence>
<name>A0A2T1IWP9_ACIRA</name>
<evidence type="ECO:0000256" key="1">
    <source>
        <dbReference type="SAM" id="Phobius"/>
    </source>
</evidence>
<dbReference type="AlphaFoldDB" id="A0A2T1IWP9"/>
<dbReference type="KEGG" id="arj:DOM24_07210"/>
<proteinExistence type="predicted"/>
<comment type="caution">
    <text evidence="2">The sequence shown here is derived from an EMBL/GenBank/DDBJ whole genome shotgun (WGS) entry which is preliminary data.</text>
</comment>
<evidence type="ECO:0000313" key="2">
    <source>
        <dbReference type="EMBL" id="HCM31373.1"/>
    </source>
</evidence>
<evidence type="ECO:0000313" key="4">
    <source>
        <dbReference type="Proteomes" id="UP000262257"/>
    </source>
</evidence>
<accession>A0A2T1IWP9</accession>
<keyword evidence="1" id="KW-1133">Transmembrane helix</keyword>
<evidence type="ECO:0000313" key="3">
    <source>
        <dbReference type="EMBL" id="TNX85340.1"/>
    </source>
</evidence>
<protein>
    <submittedName>
        <fullName evidence="2">Uncharacterized protein</fullName>
    </submittedName>
</protein>
<dbReference type="Proteomes" id="UP000262257">
    <property type="component" value="Unassembled WGS sequence"/>
</dbReference>
<dbReference type="EMBL" id="DPXL01000090">
    <property type="protein sequence ID" value="HCM31373.1"/>
    <property type="molecule type" value="Genomic_DNA"/>
</dbReference>
<keyword evidence="1" id="KW-0472">Membrane</keyword>
<evidence type="ECO:0000313" key="5">
    <source>
        <dbReference type="Proteomes" id="UP000314285"/>
    </source>
</evidence>
<dbReference type="EMBL" id="VFBM01000025">
    <property type="protein sequence ID" value="TNX85340.1"/>
    <property type="molecule type" value="Genomic_DNA"/>
</dbReference>
<dbReference type="STRING" id="40216.GCA_001917365_01952"/>
<dbReference type="Proteomes" id="UP000314285">
    <property type="component" value="Unassembled WGS sequence"/>
</dbReference>
<keyword evidence="1" id="KW-0812">Transmembrane</keyword>
<gene>
    <name evidence="2" type="ORF">DIC32_07230</name>
    <name evidence="3" type="ORF">FHY67_15115</name>
</gene>
<dbReference type="GeneID" id="56305869"/>